<protein>
    <submittedName>
        <fullName evidence="2">Uncharacterized protein</fullName>
    </submittedName>
</protein>
<name>A0A7J7LD92_9MAGN</name>
<evidence type="ECO:0000313" key="3">
    <source>
        <dbReference type="Proteomes" id="UP000541444"/>
    </source>
</evidence>
<evidence type="ECO:0000256" key="1">
    <source>
        <dbReference type="SAM" id="MobiDB-lite"/>
    </source>
</evidence>
<reference evidence="2 3" key="1">
    <citation type="journal article" date="2020" name="IScience">
        <title>Genome Sequencing of the Endangered Kingdonia uniflora (Circaeasteraceae, Ranunculales) Reveals Potential Mechanisms of Evolutionary Specialization.</title>
        <authorList>
            <person name="Sun Y."/>
            <person name="Deng T."/>
            <person name="Zhang A."/>
            <person name="Moore M.J."/>
            <person name="Landis J.B."/>
            <person name="Lin N."/>
            <person name="Zhang H."/>
            <person name="Zhang X."/>
            <person name="Huang J."/>
            <person name="Zhang X."/>
            <person name="Sun H."/>
            <person name="Wang H."/>
        </authorList>
    </citation>
    <scope>NUCLEOTIDE SEQUENCE [LARGE SCALE GENOMIC DNA]</scope>
    <source>
        <strain evidence="2">TB1705</strain>
        <tissue evidence="2">Leaf</tissue>
    </source>
</reference>
<dbReference type="AlphaFoldDB" id="A0A7J7LD92"/>
<keyword evidence="3" id="KW-1185">Reference proteome</keyword>
<feature type="region of interest" description="Disordered" evidence="1">
    <location>
        <begin position="83"/>
        <end position="116"/>
    </location>
</feature>
<organism evidence="2 3">
    <name type="scientific">Kingdonia uniflora</name>
    <dbReference type="NCBI Taxonomy" id="39325"/>
    <lineage>
        <taxon>Eukaryota</taxon>
        <taxon>Viridiplantae</taxon>
        <taxon>Streptophyta</taxon>
        <taxon>Embryophyta</taxon>
        <taxon>Tracheophyta</taxon>
        <taxon>Spermatophyta</taxon>
        <taxon>Magnoliopsida</taxon>
        <taxon>Ranunculales</taxon>
        <taxon>Circaeasteraceae</taxon>
        <taxon>Kingdonia</taxon>
    </lineage>
</organism>
<comment type="caution">
    <text evidence="2">The sequence shown here is derived from an EMBL/GenBank/DDBJ whole genome shotgun (WGS) entry which is preliminary data.</text>
</comment>
<proteinExistence type="predicted"/>
<sequence>MFPIHRLRDPPPMSSSDGAEELWCLTHGMRRLVLAEFVRDAQTIQDLTNKNVALRRNMDSIDDQLYSHNLHMRKECEVRVVSLPPGGSARTRQGTCRHNPRTRGAGSSHREAGYWR</sequence>
<evidence type="ECO:0000313" key="2">
    <source>
        <dbReference type="EMBL" id="KAF6140512.1"/>
    </source>
</evidence>
<accession>A0A7J7LD92</accession>
<dbReference type="Proteomes" id="UP000541444">
    <property type="component" value="Unassembled WGS sequence"/>
</dbReference>
<gene>
    <name evidence="2" type="ORF">GIB67_018249</name>
</gene>
<dbReference type="EMBL" id="JACGCM010002362">
    <property type="protein sequence ID" value="KAF6140512.1"/>
    <property type="molecule type" value="Genomic_DNA"/>
</dbReference>